<evidence type="ECO:0000256" key="7">
    <source>
        <dbReference type="ARBA" id="ARBA00023170"/>
    </source>
</evidence>
<dbReference type="GO" id="GO:0007218">
    <property type="term" value="P:neuropeptide signaling pathway"/>
    <property type="evidence" value="ECO:0007669"/>
    <property type="project" value="TreeGrafter"/>
</dbReference>
<protein>
    <recommendedName>
        <fullName evidence="10">G-protein coupled receptors family 1 profile domain-containing protein</fullName>
    </recommendedName>
</protein>
<comment type="caution">
    <text evidence="11">The sequence shown here is derived from an EMBL/GenBank/DDBJ whole genome shotgun (WGS) entry which is preliminary data.</text>
</comment>
<dbReference type="CDD" id="cd00637">
    <property type="entry name" value="7tm_classA_rhodopsin-like"/>
    <property type="match status" value="1"/>
</dbReference>
<dbReference type="GO" id="GO:0008528">
    <property type="term" value="F:G protein-coupled peptide receptor activity"/>
    <property type="evidence" value="ECO:0007669"/>
    <property type="project" value="TreeGrafter"/>
</dbReference>
<evidence type="ECO:0000256" key="8">
    <source>
        <dbReference type="ARBA" id="ARBA00023224"/>
    </source>
</evidence>
<comment type="subcellular location">
    <subcellularLocation>
        <location evidence="1">Cell membrane</location>
        <topology evidence="1">Multi-pass membrane protein</topology>
    </subcellularLocation>
</comment>
<keyword evidence="12" id="KW-1185">Reference proteome</keyword>
<dbReference type="EMBL" id="CAJNOC010005165">
    <property type="protein sequence ID" value="CAF1044319.1"/>
    <property type="molecule type" value="Genomic_DNA"/>
</dbReference>
<proteinExistence type="predicted"/>
<dbReference type="Pfam" id="PF00001">
    <property type="entry name" value="7tm_1"/>
    <property type="match status" value="1"/>
</dbReference>
<dbReference type="OrthoDB" id="9983318at2759"/>
<name>A0A814JWZ4_9BILA</name>
<keyword evidence="2" id="KW-1003">Cell membrane</keyword>
<sequence length="320" mass="37233">MDSLLYEILSKILGAYSLMLIIIGTISNFIIFYICSKKPLRNISTFKFLSILALSDTLCLYGWNLTHFTVSYLNIDYNLIYLAICRIELFIQQTSLQYSAWILVSIALDRLLSTLNNNWSKFYTNGKQIYFYLLCVIFILCGINSPILIKIGYYSFENGTQILKCLATYENDYTLYNIMAEIHLYLFSIVPFTCLIIINSILIYTAVISKKRKIGLTNEAIRKKYNMTKTILILTIQFIILTLPSSIISRFFYVTLIKTRVGTIVIFVCDNFSFSFNSLNILTLYLSNKKFNEELRFIFKRKKRQESTSIFKTRSSSINK</sequence>
<dbReference type="InterPro" id="IPR017452">
    <property type="entry name" value="GPCR_Rhodpsn_7TM"/>
</dbReference>
<evidence type="ECO:0000259" key="10">
    <source>
        <dbReference type="PROSITE" id="PS50262"/>
    </source>
</evidence>
<keyword evidence="7" id="KW-0675">Receptor</keyword>
<accession>A0A814JWZ4</accession>
<evidence type="ECO:0000256" key="6">
    <source>
        <dbReference type="ARBA" id="ARBA00023136"/>
    </source>
</evidence>
<dbReference type="PANTHER" id="PTHR24230">
    <property type="entry name" value="G-PROTEIN COUPLED RECEPTOR"/>
    <property type="match status" value="1"/>
</dbReference>
<gene>
    <name evidence="11" type="ORF">OXX778_LOCUS18507</name>
</gene>
<feature type="transmembrane region" description="Helical" evidence="9">
    <location>
        <begin position="264"/>
        <end position="286"/>
    </location>
</feature>
<dbReference type="InterPro" id="IPR000276">
    <property type="entry name" value="GPCR_Rhodpsn"/>
</dbReference>
<dbReference type="AlphaFoldDB" id="A0A814JWZ4"/>
<keyword evidence="3 9" id="KW-0812">Transmembrane</keyword>
<dbReference type="Gene3D" id="1.20.1070.10">
    <property type="entry name" value="Rhodopsin 7-helix transmembrane proteins"/>
    <property type="match status" value="1"/>
</dbReference>
<evidence type="ECO:0000256" key="5">
    <source>
        <dbReference type="ARBA" id="ARBA00023040"/>
    </source>
</evidence>
<reference evidence="11" key="1">
    <citation type="submission" date="2021-02" db="EMBL/GenBank/DDBJ databases">
        <authorList>
            <person name="Nowell W R."/>
        </authorList>
    </citation>
    <scope>NUCLEOTIDE SEQUENCE</scope>
    <source>
        <strain evidence="11">Ploen Becks lab</strain>
    </source>
</reference>
<feature type="transmembrane region" description="Helical" evidence="9">
    <location>
        <begin position="182"/>
        <end position="209"/>
    </location>
</feature>
<feature type="domain" description="G-protein coupled receptors family 1 profile" evidence="10">
    <location>
        <begin position="27"/>
        <end position="284"/>
    </location>
</feature>
<feature type="transmembrane region" description="Helical" evidence="9">
    <location>
        <begin position="46"/>
        <end position="63"/>
    </location>
</feature>
<organism evidence="11 12">
    <name type="scientific">Brachionus calyciflorus</name>
    <dbReference type="NCBI Taxonomy" id="104777"/>
    <lineage>
        <taxon>Eukaryota</taxon>
        <taxon>Metazoa</taxon>
        <taxon>Spiralia</taxon>
        <taxon>Gnathifera</taxon>
        <taxon>Rotifera</taxon>
        <taxon>Eurotatoria</taxon>
        <taxon>Monogononta</taxon>
        <taxon>Pseudotrocha</taxon>
        <taxon>Ploima</taxon>
        <taxon>Brachionidae</taxon>
        <taxon>Brachionus</taxon>
    </lineage>
</organism>
<feature type="transmembrane region" description="Helical" evidence="9">
    <location>
        <begin position="230"/>
        <end position="252"/>
    </location>
</feature>
<keyword evidence="6 9" id="KW-0472">Membrane</keyword>
<keyword evidence="8" id="KW-0807">Transducer</keyword>
<keyword evidence="5" id="KW-0297">G-protein coupled receptor</keyword>
<evidence type="ECO:0000256" key="9">
    <source>
        <dbReference type="SAM" id="Phobius"/>
    </source>
</evidence>
<dbReference type="Proteomes" id="UP000663879">
    <property type="component" value="Unassembled WGS sequence"/>
</dbReference>
<keyword evidence="4 9" id="KW-1133">Transmembrane helix</keyword>
<dbReference type="PRINTS" id="PR00237">
    <property type="entry name" value="GPCRRHODOPSN"/>
</dbReference>
<dbReference type="SUPFAM" id="SSF81321">
    <property type="entry name" value="Family A G protein-coupled receptor-like"/>
    <property type="match status" value="1"/>
</dbReference>
<evidence type="ECO:0000256" key="2">
    <source>
        <dbReference type="ARBA" id="ARBA00022475"/>
    </source>
</evidence>
<evidence type="ECO:0000256" key="1">
    <source>
        <dbReference type="ARBA" id="ARBA00004651"/>
    </source>
</evidence>
<evidence type="ECO:0000256" key="3">
    <source>
        <dbReference type="ARBA" id="ARBA00022692"/>
    </source>
</evidence>
<dbReference type="PROSITE" id="PS50262">
    <property type="entry name" value="G_PROTEIN_RECEP_F1_2"/>
    <property type="match status" value="1"/>
</dbReference>
<evidence type="ECO:0000313" key="11">
    <source>
        <dbReference type="EMBL" id="CAF1044319.1"/>
    </source>
</evidence>
<feature type="transmembrane region" description="Helical" evidence="9">
    <location>
        <begin position="12"/>
        <end position="34"/>
    </location>
</feature>
<evidence type="ECO:0000256" key="4">
    <source>
        <dbReference type="ARBA" id="ARBA00022989"/>
    </source>
</evidence>
<feature type="transmembrane region" description="Helical" evidence="9">
    <location>
        <begin position="129"/>
        <end position="149"/>
    </location>
</feature>
<evidence type="ECO:0000313" key="12">
    <source>
        <dbReference type="Proteomes" id="UP000663879"/>
    </source>
</evidence>
<dbReference type="GO" id="GO:0005886">
    <property type="term" value="C:plasma membrane"/>
    <property type="evidence" value="ECO:0007669"/>
    <property type="project" value="UniProtKB-SubCell"/>
</dbReference>